<evidence type="ECO:0000313" key="1">
    <source>
        <dbReference type="EMBL" id="EEH64000.1"/>
    </source>
</evidence>
<dbReference type="Proteomes" id="UP000010301">
    <property type="component" value="Unassembled WGS sequence"/>
</dbReference>
<accession>C0W0E1</accession>
<dbReference type="InterPro" id="IPR021408">
    <property type="entry name" value="DUF3046"/>
</dbReference>
<comment type="caution">
    <text evidence="1">The sequence shown here is derived from an EMBL/GenBank/DDBJ whole genome shotgun (WGS) entry which is preliminary data.</text>
</comment>
<sequence length="76" mass="8366">MAMTISDFWNNLEAVFGSCYGRSLVGDLYLPKLGGTAEQSLKQGIAPELIWAELIAETEMGEDALWVHRQPAPAKK</sequence>
<dbReference type="HOGENOM" id="CLU_179041_2_0_11"/>
<keyword evidence="2" id="KW-1185">Reference proteome</keyword>
<evidence type="ECO:0000313" key="2">
    <source>
        <dbReference type="Proteomes" id="UP000010301"/>
    </source>
</evidence>
<reference evidence="1 2" key="1">
    <citation type="submission" date="2009-01" db="EMBL/GenBank/DDBJ databases">
        <authorList>
            <person name="Qin X."/>
            <person name="Bachman B."/>
            <person name="Battles P."/>
            <person name="Bell A."/>
            <person name="Bess C."/>
            <person name="Bickham C."/>
            <person name="Chaboub L."/>
            <person name="Chen D."/>
            <person name="Coyle M."/>
            <person name="Deiros D.R."/>
            <person name="Dinh H."/>
            <person name="Forbes L."/>
            <person name="Fowler G."/>
            <person name="Francisco L."/>
            <person name="Fu Q."/>
            <person name="Gubbala S."/>
            <person name="Hale W."/>
            <person name="Han Y."/>
            <person name="Hemphill L."/>
            <person name="Highlander S.K."/>
            <person name="Hirani K."/>
            <person name="Hogues M."/>
            <person name="Jackson L."/>
            <person name="Jakkamsetti A."/>
            <person name="Javaid M."/>
            <person name="Jiang H."/>
            <person name="Korchina V."/>
            <person name="Kovar C."/>
            <person name="Lara F."/>
            <person name="Lee S."/>
            <person name="Mata R."/>
            <person name="Mathew T."/>
            <person name="Moen C."/>
            <person name="Morales K."/>
            <person name="Munidasa M."/>
            <person name="Nazareth L."/>
            <person name="Ngo R."/>
            <person name="Nguyen L."/>
            <person name="Okwuonu G."/>
            <person name="Ongeri F."/>
            <person name="Patil S."/>
            <person name="Petrosino J."/>
            <person name="Pham C."/>
            <person name="Pham P."/>
            <person name="Pu L.-L."/>
            <person name="Puazo M."/>
            <person name="Raj R."/>
            <person name="Reid J."/>
            <person name="Rouhana J."/>
            <person name="Saada N."/>
            <person name="Shang Y."/>
            <person name="Simmons D."/>
            <person name="Thornton R."/>
            <person name="Warren J."/>
            <person name="Weissenberger G."/>
            <person name="Zhang J."/>
            <person name="Zhang L."/>
            <person name="Zhou C."/>
            <person name="Zhu D."/>
            <person name="Muzny D."/>
            <person name="Worley K."/>
            <person name="Gibbs R."/>
        </authorList>
    </citation>
    <scope>NUCLEOTIDE SEQUENCE [LARGE SCALE GENOMIC DNA]</scope>
    <source>
        <strain evidence="1 2">DSM 15436</strain>
    </source>
</reference>
<dbReference type="AlphaFoldDB" id="C0W0E1"/>
<dbReference type="Pfam" id="PF11248">
    <property type="entry name" value="DUF3046"/>
    <property type="match status" value="1"/>
</dbReference>
<protein>
    <recommendedName>
        <fullName evidence="3">DUF3046 domain-containing protein</fullName>
    </recommendedName>
</protein>
<proteinExistence type="predicted"/>
<name>C0W0E1_9ACTO</name>
<gene>
    <name evidence="1" type="ORF">HMPREF0044_1019</name>
</gene>
<dbReference type="EMBL" id="ACFG01000030">
    <property type="protein sequence ID" value="EEH64000.1"/>
    <property type="molecule type" value="Genomic_DNA"/>
</dbReference>
<dbReference type="STRING" id="525245.HMPREF0044_1019"/>
<evidence type="ECO:0008006" key="3">
    <source>
        <dbReference type="Google" id="ProtNLM"/>
    </source>
</evidence>
<organism evidence="1 2">
    <name type="scientific">Gleimia coleocanis DSM 15436</name>
    <dbReference type="NCBI Taxonomy" id="525245"/>
    <lineage>
        <taxon>Bacteria</taxon>
        <taxon>Bacillati</taxon>
        <taxon>Actinomycetota</taxon>
        <taxon>Actinomycetes</taxon>
        <taxon>Actinomycetales</taxon>
        <taxon>Actinomycetaceae</taxon>
        <taxon>Gleimia</taxon>
    </lineage>
</organism>
<dbReference type="eggNOG" id="ENOG5031HK8">
    <property type="taxonomic scope" value="Bacteria"/>
</dbReference>